<feature type="region of interest" description="Disordered" evidence="2">
    <location>
        <begin position="75"/>
        <end position="129"/>
    </location>
</feature>
<evidence type="ECO:0000313" key="3">
    <source>
        <dbReference type="EMBL" id="KAH3663293.1"/>
    </source>
</evidence>
<feature type="compositionally biased region" description="Basic residues" evidence="2">
    <location>
        <begin position="359"/>
        <end position="380"/>
    </location>
</feature>
<dbReference type="OrthoDB" id="4036304at2759"/>
<gene>
    <name evidence="3" type="ORF">OGATHE_004870</name>
</gene>
<feature type="compositionally biased region" description="Basic and acidic residues" evidence="2">
    <location>
        <begin position="118"/>
        <end position="129"/>
    </location>
</feature>
<accession>A0A1B7SJI4</accession>
<feature type="region of interest" description="Disordered" evidence="2">
    <location>
        <begin position="344"/>
        <end position="410"/>
    </location>
</feature>
<keyword evidence="1" id="KW-0175">Coiled coil</keyword>
<feature type="region of interest" description="Disordered" evidence="2">
    <location>
        <begin position="272"/>
        <end position="323"/>
    </location>
</feature>
<dbReference type="Proteomes" id="UP000788993">
    <property type="component" value="Unassembled WGS sequence"/>
</dbReference>
<proteinExistence type="predicted"/>
<comment type="caution">
    <text evidence="3">The sequence shown here is derived from an EMBL/GenBank/DDBJ whole genome shotgun (WGS) entry which is preliminary data.</text>
</comment>
<feature type="compositionally biased region" description="Basic and acidic residues" evidence="2">
    <location>
        <begin position="308"/>
        <end position="320"/>
    </location>
</feature>
<feature type="compositionally biased region" description="Polar residues" evidence="2">
    <location>
        <begin position="104"/>
        <end position="117"/>
    </location>
</feature>
<protein>
    <submittedName>
        <fullName evidence="3">Uncharacterized protein</fullName>
    </submittedName>
</protein>
<dbReference type="RefSeq" id="XP_018211562.1">
    <property type="nucleotide sequence ID" value="XM_018356136.1"/>
</dbReference>
<feature type="compositionally biased region" description="Polar residues" evidence="2">
    <location>
        <begin position="290"/>
        <end position="307"/>
    </location>
</feature>
<evidence type="ECO:0000313" key="4">
    <source>
        <dbReference type="Proteomes" id="UP000788993"/>
    </source>
</evidence>
<keyword evidence="4" id="KW-1185">Reference proteome</keyword>
<sequence length="410" mass="46017">MPMNRTFKVSNQPLNTKVVSTVHTQVTPKYDALEEQKEENIGINPASPYRGEDADGSLQSNKRTGINLGLAVFGTETPDTGKCSRASSAKQEGFNQDPVLPNMAKNSSLKSPSITPTRHSESDQQDHGLSHDLRLLASKEMEILEINQQMNALSHKKKDLENEIQELKIGIEKELTTNFGSGQPHRSNHAIFERHVPKSPNSLQRRRLQTTGVFGDPLLNSNFSDKVDDDLRDDFGRSWFAKPLTLFQQIDSLIYQEFEKLHITPAFMNSSLSGSERTSDHLDNSEGLLCSSSFDEGNQEVDTSLQKGTDKRPNEQEFHNSNDIVQSVSSKLWNFVNEIKHNLAADEESETSTPSSSPKKPRTPSFSKRRSYGLHGKQTRRSSNLDDTSRERKVDGFECSDDSSLKKSEY</sequence>
<name>A0A1B7SJI4_9ASCO</name>
<feature type="coiled-coil region" evidence="1">
    <location>
        <begin position="136"/>
        <end position="177"/>
    </location>
</feature>
<dbReference type="AlphaFoldDB" id="A0A1B7SJI4"/>
<dbReference type="EMBL" id="JAEUBD010001266">
    <property type="protein sequence ID" value="KAH3663293.1"/>
    <property type="molecule type" value="Genomic_DNA"/>
</dbReference>
<reference evidence="3" key="2">
    <citation type="submission" date="2021-01" db="EMBL/GenBank/DDBJ databases">
        <authorList>
            <person name="Schikora-Tamarit M.A."/>
        </authorList>
    </citation>
    <scope>NUCLEOTIDE SEQUENCE</scope>
    <source>
        <strain evidence="3">NCAIM Y.01608</strain>
    </source>
</reference>
<feature type="compositionally biased region" description="Basic and acidic residues" evidence="2">
    <location>
        <begin position="383"/>
        <end position="396"/>
    </location>
</feature>
<evidence type="ECO:0000256" key="1">
    <source>
        <dbReference type="SAM" id="Coils"/>
    </source>
</evidence>
<reference evidence="3" key="1">
    <citation type="journal article" date="2021" name="Open Biol.">
        <title>Shared evolutionary footprints suggest mitochondrial oxidative damage underlies multiple complex I losses in fungi.</title>
        <authorList>
            <person name="Schikora-Tamarit M.A."/>
            <person name="Marcet-Houben M."/>
            <person name="Nosek J."/>
            <person name="Gabaldon T."/>
        </authorList>
    </citation>
    <scope>NUCLEOTIDE SEQUENCE</scope>
    <source>
        <strain evidence="3">NCAIM Y.01608</strain>
    </source>
</reference>
<organism evidence="3 4">
    <name type="scientific">Ogataea polymorpha</name>
    <dbReference type="NCBI Taxonomy" id="460523"/>
    <lineage>
        <taxon>Eukaryota</taxon>
        <taxon>Fungi</taxon>
        <taxon>Dikarya</taxon>
        <taxon>Ascomycota</taxon>
        <taxon>Saccharomycotina</taxon>
        <taxon>Pichiomycetes</taxon>
        <taxon>Pichiales</taxon>
        <taxon>Pichiaceae</taxon>
        <taxon>Ogataea</taxon>
    </lineage>
</organism>
<feature type="region of interest" description="Disordered" evidence="2">
    <location>
        <begin position="37"/>
        <end position="62"/>
    </location>
</feature>
<feature type="compositionally biased region" description="Polar residues" evidence="2">
    <location>
        <begin position="85"/>
        <end position="94"/>
    </location>
</feature>
<evidence type="ECO:0000256" key="2">
    <source>
        <dbReference type="SAM" id="MobiDB-lite"/>
    </source>
</evidence>